<evidence type="ECO:0000313" key="5">
    <source>
        <dbReference type="Proteomes" id="UP000037982"/>
    </source>
</evidence>
<accession>A0A0N0XXB0</accession>
<dbReference type="PATRIC" id="fig|66876.3.peg.2521"/>
<gene>
    <name evidence="4" type="ORF">ADL29_11545</name>
</gene>
<organism evidence="4 5">
    <name type="scientific">Streptomyces chattanoogensis</name>
    <dbReference type="NCBI Taxonomy" id="66876"/>
    <lineage>
        <taxon>Bacteria</taxon>
        <taxon>Bacillati</taxon>
        <taxon>Actinomycetota</taxon>
        <taxon>Actinomycetes</taxon>
        <taxon>Kitasatosporales</taxon>
        <taxon>Streptomycetaceae</taxon>
        <taxon>Streptomyces</taxon>
    </lineage>
</organism>
<dbReference type="AlphaFoldDB" id="A0A0N0XXB0"/>
<protein>
    <submittedName>
        <fullName evidence="4">Dehydrogenase</fullName>
    </submittedName>
</protein>
<dbReference type="PANTHER" id="PTHR42760">
    <property type="entry name" value="SHORT-CHAIN DEHYDROGENASES/REDUCTASES FAMILY MEMBER"/>
    <property type="match status" value="1"/>
</dbReference>
<dbReference type="InterPro" id="IPR002347">
    <property type="entry name" value="SDR_fam"/>
</dbReference>
<dbReference type="SMART" id="SM00822">
    <property type="entry name" value="PKS_KR"/>
    <property type="match status" value="1"/>
</dbReference>
<reference evidence="5" key="1">
    <citation type="submission" date="2015-07" db="EMBL/GenBank/DDBJ databases">
        <authorList>
            <person name="Ju K.-S."/>
            <person name="Doroghazi J.R."/>
            <person name="Metcalf W.W."/>
        </authorList>
    </citation>
    <scope>NUCLEOTIDE SEQUENCE [LARGE SCALE GENOMIC DNA]</scope>
    <source>
        <strain evidence="5">NRRL ISP-5002</strain>
    </source>
</reference>
<dbReference type="SUPFAM" id="SSF51735">
    <property type="entry name" value="NAD(P)-binding Rossmann-fold domains"/>
    <property type="match status" value="1"/>
</dbReference>
<feature type="domain" description="Ketoreductase" evidence="3">
    <location>
        <begin position="14"/>
        <end position="193"/>
    </location>
</feature>
<evidence type="ECO:0000259" key="3">
    <source>
        <dbReference type="SMART" id="SM00822"/>
    </source>
</evidence>
<dbReference type="EMBL" id="LGKG01000090">
    <property type="protein sequence ID" value="KPC64508.1"/>
    <property type="molecule type" value="Genomic_DNA"/>
</dbReference>
<dbReference type="PROSITE" id="PS00061">
    <property type="entry name" value="ADH_SHORT"/>
    <property type="match status" value="1"/>
</dbReference>
<dbReference type="Pfam" id="PF13561">
    <property type="entry name" value="adh_short_C2"/>
    <property type="match status" value="1"/>
</dbReference>
<dbReference type="Proteomes" id="UP000037982">
    <property type="component" value="Unassembled WGS sequence"/>
</dbReference>
<keyword evidence="5" id="KW-1185">Reference proteome</keyword>
<dbReference type="FunFam" id="3.40.50.720:FF:000084">
    <property type="entry name" value="Short-chain dehydrogenase reductase"/>
    <property type="match status" value="1"/>
</dbReference>
<keyword evidence="2" id="KW-0560">Oxidoreductase</keyword>
<dbReference type="InterPro" id="IPR020904">
    <property type="entry name" value="Sc_DH/Rdtase_CS"/>
</dbReference>
<comment type="caution">
    <text evidence="4">The sequence shown here is derived from an EMBL/GenBank/DDBJ whole genome shotgun (WGS) entry which is preliminary data.</text>
</comment>
<dbReference type="InterPro" id="IPR057326">
    <property type="entry name" value="KR_dom"/>
</dbReference>
<evidence type="ECO:0000256" key="1">
    <source>
        <dbReference type="ARBA" id="ARBA00006484"/>
    </source>
</evidence>
<dbReference type="Gene3D" id="3.40.50.720">
    <property type="entry name" value="NAD(P)-binding Rossmann-like Domain"/>
    <property type="match status" value="1"/>
</dbReference>
<dbReference type="PRINTS" id="PR00080">
    <property type="entry name" value="SDRFAMILY"/>
</dbReference>
<evidence type="ECO:0000256" key="2">
    <source>
        <dbReference type="ARBA" id="ARBA00023002"/>
    </source>
</evidence>
<dbReference type="PRINTS" id="PR00081">
    <property type="entry name" value="GDHRDH"/>
</dbReference>
<dbReference type="RefSeq" id="WP_053923564.1">
    <property type="nucleotide sequence ID" value="NZ_LGKG01000090.1"/>
</dbReference>
<dbReference type="PANTHER" id="PTHR42760:SF115">
    <property type="entry name" value="3-OXOACYL-[ACYL-CARRIER-PROTEIN] REDUCTASE FABG"/>
    <property type="match status" value="1"/>
</dbReference>
<evidence type="ECO:0000313" key="4">
    <source>
        <dbReference type="EMBL" id="KPC64508.1"/>
    </source>
</evidence>
<dbReference type="InterPro" id="IPR036291">
    <property type="entry name" value="NAD(P)-bd_dom_sf"/>
</dbReference>
<dbReference type="GO" id="GO:0016616">
    <property type="term" value="F:oxidoreductase activity, acting on the CH-OH group of donors, NAD or NADP as acceptor"/>
    <property type="evidence" value="ECO:0007669"/>
    <property type="project" value="TreeGrafter"/>
</dbReference>
<sequence length="257" mass="26949">MTDYLDALFSLSGRRALVTGGSSGIGRAVAEALGRAGADVMLLARRADALRVAAGELRAAGCSAEWVSVDLGDRDALRRGAEEVVRRHGEPDILVNAAGVNPRPPMNELTVPDWDRTMAVNLDAPFLLGQRFGPGMAERGWGRIIHIASQQAIRAFGNSGAYGVSKAGLAALTRSQAEAWSRHGVSVNAIAPGFVRTPLNEAVFADPERTEAMARRTMAGRNGELDDFAGAAVFLAGPGAAYVTGQTVFVDGGFSVM</sequence>
<comment type="similarity">
    <text evidence="1">Belongs to the short-chain dehydrogenases/reductases (SDR) family.</text>
</comment>
<proteinExistence type="inferred from homology"/>
<name>A0A0N0XXB0_9ACTN</name>